<organism evidence="3 4">
    <name type="scientific">Oopsacas minuta</name>
    <dbReference type="NCBI Taxonomy" id="111878"/>
    <lineage>
        <taxon>Eukaryota</taxon>
        <taxon>Metazoa</taxon>
        <taxon>Porifera</taxon>
        <taxon>Hexactinellida</taxon>
        <taxon>Hexasterophora</taxon>
        <taxon>Lyssacinosida</taxon>
        <taxon>Leucopsacidae</taxon>
        <taxon>Oopsacas</taxon>
    </lineage>
</organism>
<reference evidence="3 4" key="1">
    <citation type="journal article" date="2023" name="BMC Biol.">
        <title>The compact genome of the sponge Oopsacas minuta (Hexactinellida) is lacking key metazoan core genes.</title>
        <authorList>
            <person name="Santini S."/>
            <person name="Schenkelaars Q."/>
            <person name="Jourda C."/>
            <person name="Duchesne M."/>
            <person name="Belahbib H."/>
            <person name="Rocher C."/>
            <person name="Selva M."/>
            <person name="Riesgo A."/>
            <person name="Vervoort M."/>
            <person name="Leys S.P."/>
            <person name="Kodjabachian L."/>
            <person name="Le Bivic A."/>
            <person name="Borchiellini C."/>
            <person name="Claverie J.M."/>
            <person name="Renard E."/>
        </authorList>
    </citation>
    <scope>NUCLEOTIDE SEQUENCE [LARGE SCALE GENOMIC DNA]</scope>
    <source>
        <strain evidence="3">SPO-2</strain>
    </source>
</reference>
<dbReference type="GO" id="GO:0007165">
    <property type="term" value="P:signal transduction"/>
    <property type="evidence" value="ECO:0007669"/>
    <property type="project" value="InterPro"/>
</dbReference>
<sequence length="84" mass="9748">MKMKREHIKILVLGVGAVEEVYEAPARVEDSLYILQILDTAGTDECGIIREEFYHQCDGYLLVFSVIDRFSLQETKEIQKDIKR</sequence>
<evidence type="ECO:0000313" key="3">
    <source>
        <dbReference type="EMBL" id="KAI6648032.1"/>
    </source>
</evidence>
<dbReference type="InterPro" id="IPR020849">
    <property type="entry name" value="Small_GTPase_Ras-type"/>
</dbReference>
<dbReference type="GO" id="GO:0005525">
    <property type="term" value="F:GTP binding"/>
    <property type="evidence" value="ECO:0007669"/>
    <property type="project" value="UniProtKB-KW"/>
</dbReference>
<dbReference type="GO" id="GO:0003924">
    <property type="term" value="F:GTPase activity"/>
    <property type="evidence" value="ECO:0007669"/>
    <property type="project" value="InterPro"/>
</dbReference>
<dbReference type="EMBL" id="JAKMXF010000333">
    <property type="protein sequence ID" value="KAI6648032.1"/>
    <property type="molecule type" value="Genomic_DNA"/>
</dbReference>
<dbReference type="Gene3D" id="3.40.50.300">
    <property type="entry name" value="P-loop containing nucleotide triphosphate hydrolases"/>
    <property type="match status" value="1"/>
</dbReference>
<keyword evidence="2" id="KW-0342">GTP-binding</keyword>
<name>A0AAV7JGL8_9METZ</name>
<keyword evidence="1" id="KW-0547">Nucleotide-binding</keyword>
<dbReference type="InterPro" id="IPR001806">
    <property type="entry name" value="Small_GTPase"/>
</dbReference>
<comment type="caution">
    <text evidence="3">The sequence shown here is derived from an EMBL/GenBank/DDBJ whole genome shotgun (WGS) entry which is preliminary data.</text>
</comment>
<gene>
    <name evidence="3" type="ORF">LOD99_8234</name>
</gene>
<dbReference type="SUPFAM" id="SSF52540">
    <property type="entry name" value="P-loop containing nucleoside triphosphate hydrolases"/>
    <property type="match status" value="1"/>
</dbReference>
<evidence type="ECO:0000313" key="4">
    <source>
        <dbReference type="Proteomes" id="UP001165289"/>
    </source>
</evidence>
<proteinExistence type="predicted"/>
<dbReference type="GO" id="GO:0016020">
    <property type="term" value="C:membrane"/>
    <property type="evidence" value="ECO:0007669"/>
    <property type="project" value="InterPro"/>
</dbReference>
<dbReference type="InterPro" id="IPR027417">
    <property type="entry name" value="P-loop_NTPase"/>
</dbReference>
<dbReference type="PROSITE" id="PS51421">
    <property type="entry name" value="RAS"/>
    <property type="match status" value="1"/>
</dbReference>
<accession>A0AAV7JGL8</accession>
<keyword evidence="4" id="KW-1185">Reference proteome</keyword>
<dbReference type="Pfam" id="PF00071">
    <property type="entry name" value="Ras"/>
    <property type="match status" value="1"/>
</dbReference>
<protein>
    <submittedName>
        <fullName evidence="3">Ras protein</fullName>
    </submittedName>
</protein>
<evidence type="ECO:0000256" key="2">
    <source>
        <dbReference type="ARBA" id="ARBA00023134"/>
    </source>
</evidence>
<evidence type="ECO:0000256" key="1">
    <source>
        <dbReference type="ARBA" id="ARBA00022741"/>
    </source>
</evidence>
<dbReference type="AlphaFoldDB" id="A0AAV7JGL8"/>
<dbReference type="Proteomes" id="UP001165289">
    <property type="component" value="Unassembled WGS sequence"/>
</dbReference>
<dbReference type="PANTHER" id="PTHR24070">
    <property type="entry name" value="RAS, DI-RAS, AND RHEB FAMILY MEMBERS OF SMALL GTPASE SUPERFAMILY"/>
    <property type="match status" value="1"/>
</dbReference>